<organism evidence="1 2">
    <name type="scientific">Elysia crispata</name>
    <name type="common">lettuce slug</name>
    <dbReference type="NCBI Taxonomy" id="231223"/>
    <lineage>
        <taxon>Eukaryota</taxon>
        <taxon>Metazoa</taxon>
        <taxon>Spiralia</taxon>
        <taxon>Lophotrochozoa</taxon>
        <taxon>Mollusca</taxon>
        <taxon>Gastropoda</taxon>
        <taxon>Heterobranchia</taxon>
        <taxon>Euthyneura</taxon>
        <taxon>Panpulmonata</taxon>
        <taxon>Sacoglossa</taxon>
        <taxon>Placobranchoidea</taxon>
        <taxon>Plakobranchidae</taxon>
        <taxon>Elysia</taxon>
    </lineage>
</organism>
<gene>
    <name evidence="1" type="ORF">RRG08_014058</name>
</gene>
<protein>
    <submittedName>
        <fullName evidence="1">Uncharacterized protein</fullName>
    </submittedName>
</protein>
<proteinExistence type="predicted"/>
<dbReference type="Proteomes" id="UP001283361">
    <property type="component" value="Unassembled WGS sequence"/>
</dbReference>
<keyword evidence="2" id="KW-1185">Reference proteome</keyword>
<reference evidence="1" key="1">
    <citation type="journal article" date="2023" name="G3 (Bethesda)">
        <title>A reference genome for the long-term kleptoplast-retaining sea slug Elysia crispata morphotype clarki.</title>
        <authorList>
            <person name="Eastman K.E."/>
            <person name="Pendleton A.L."/>
            <person name="Shaikh M.A."/>
            <person name="Suttiyut T."/>
            <person name="Ogas R."/>
            <person name="Tomko P."/>
            <person name="Gavelis G."/>
            <person name="Widhalm J.R."/>
            <person name="Wisecaver J.H."/>
        </authorList>
    </citation>
    <scope>NUCLEOTIDE SEQUENCE</scope>
    <source>
        <strain evidence="1">ECLA1</strain>
    </source>
</reference>
<sequence>MNLVIEEGEGGTGRSSVASKTCSGIIADRSGGKLASVGQSPLHSLHQSFSRGQWAGRDIDPLQDYGQLPRDSLSLGGQKEREKATQGCQSACQRGLYQFLVTSTPKALGLLACYTRSSPKSTVSLDAIHAYQICNDIQAGVTQSRSVLCLDVLVLHSQLKKCSQSE</sequence>
<evidence type="ECO:0000313" key="2">
    <source>
        <dbReference type="Proteomes" id="UP001283361"/>
    </source>
</evidence>
<dbReference type="AlphaFoldDB" id="A0AAE1A0N2"/>
<dbReference type="EMBL" id="JAWDGP010002956">
    <property type="protein sequence ID" value="KAK3778431.1"/>
    <property type="molecule type" value="Genomic_DNA"/>
</dbReference>
<evidence type="ECO:0000313" key="1">
    <source>
        <dbReference type="EMBL" id="KAK3778431.1"/>
    </source>
</evidence>
<accession>A0AAE1A0N2</accession>
<comment type="caution">
    <text evidence="1">The sequence shown here is derived from an EMBL/GenBank/DDBJ whole genome shotgun (WGS) entry which is preliminary data.</text>
</comment>
<name>A0AAE1A0N2_9GAST</name>